<proteinExistence type="predicted"/>
<feature type="signal peptide" evidence="2">
    <location>
        <begin position="1"/>
        <end position="23"/>
    </location>
</feature>
<keyword evidence="1" id="KW-0802">TPR repeat</keyword>
<dbReference type="Pfam" id="PF14559">
    <property type="entry name" value="TPR_19"/>
    <property type="match status" value="1"/>
</dbReference>
<sequence>MKTTLSRLLSVALLAACAHTAFAADTEPAAATVDKLAAARAQIAAQSWRGAIEELKKVNDPTSADWNNLMGYSHRKAKVPDYDAAERYYDEALRIDPQHRGALEYSGELYLMKGDLPKAESRLAVLDKACRLGCSEYTDLKKAIAAYKANGNKYVAAN</sequence>
<dbReference type="EMBL" id="QUSW01000003">
    <property type="protein sequence ID" value="RQP24008.1"/>
    <property type="molecule type" value="Genomic_DNA"/>
</dbReference>
<evidence type="ECO:0000256" key="2">
    <source>
        <dbReference type="SAM" id="SignalP"/>
    </source>
</evidence>
<evidence type="ECO:0000313" key="4">
    <source>
        <dbReference type="Proteomes" id="UP000267464"/>
    </source>
</evidence>
<gene>
    <name evidence="3" type="ORF">DZC73_11720</name>
</gene>
<keyword evidence="2" id="KW-0732">Signal</keyword>
<dbReference type="InterPro" id="IPR019734">
    <property type="entry name" value="TPR_rpt"/>
</dbReference>
<reference evidence="3 4" key="2">
    <citation type="submission" date="2018-12" db="EMBL/GenBank/DDBJ databases">
        <title>Rhizobacter gummiphilus sp. nov., a rubber-degrading bacterium isolated from the soil of a botanical garden in Japan.</title>
        <authorList>
            <person name="Shunsuke S.S."/>
        </authorList>
    </citation>
    <scope>NUCLEOTIDE SEQUENCE [LARGE SCALE GENOMIC DNA]</scope>
    <source>
        <strain evidence="3 4">S-16</strain>
    </source>
</reference>
<feature type="chain" id="PRO_5017988224" evidence="2">
    <location>
        <begin position="24"/>
        <end position="158"/>
    </location>
</feature>
<reference evidence="3 4" key="1">
    <citation type="submission" date="2018-08" db="EMBL/GenBank/DDBJ databases">
        <authorList>
            <person name="Khan S.A."/>
            <person name="Jeon C.O."/>
            <person name="Chun B.H."/>
            <person name="Jeong S.E."/>
        </authorList>
    </citation>
    <scope>NUCLEOTIDE SEQUENCE [LARGE SCALE GENOMIC DNA]</scope>
    <source>
        <strain evidence="3 4">S-16</strain>
    </source>
</reference>
<dbReference type="Proteomes" id="UP000267464">
    <property type="component" value="Unassembled WGS sequence"/>
</dbReference>
<dbReference type="RefSeq" id="WP_124540453.1">
    <property type="nucleotide sequence ID" value="NZ_QUSW01000003.1"/>
</dbReference>
<dbReference type="Gene3D" id="1.25.40.10">
    <property type="entry name" value="Tetratricopeptide repeat domain"/>
    <property type="match status" value="1"/>
</dbReference>
<comment type="caution">
    <text evidence="3">The sequence shown here is derived from an EMBL/GenBank/DDBJ whole genome shotgun (WGS) entry which is preliminary data.</text>
</comment>
<dbReference type="PROSITE" id="PS50005">
    <property type="entry name" value="TPR"/>
    <property type="match status" value="1"/>
</dbReference>
<keyword evidence="4" id="KW-1185">Reference proteome</keyword>
<evidence type="ECO:0000313" key="3">
    <source>
        <dbReference type="EMBL" id="RQP24008.1"/>
    </source>
</evidence>
<dbReference type="SUPFAM" id="SSF48452">
    <property type="entry name" value="TPR-like"/>
    <property type="match status" value="1"/>
</dbReference>
<dbReference type="AlphaFoldDB" id="A0A3N7HP82"/>
<organism evidence="3 4">
    <name type="scientific">Piscinibacter terrae</name>
    <dbReference type="NCBI Taxonomy" id="2496871"/>
    <lineage>
        <taxon>Bacteria</taxon>
        <taxon>Pseudomonadati</taxon>
        <taxon>Pseudomonadota</taxon>
        <taxon>Betaproteobacteria</taxon>
        <taxon>Burkholderiales</taxon>
        <taxon>Sphaerotilaceae</taxon>
        <taxon>Piscinibacter</taxon>
    </lineage>
</organism>
<feature type="repeat" description="TPR" evidence="1">
    <location>
        <begin position="66"/>
        <end position="99"/>
    </location>
</feature>
<protein>
    <submittedName>
        <fullName evidence="3">Tetratricopeptide repeat protein</fullName>
    </submittedName>
</protein>
<dbReference type="OrthoDB" id="8592798at2"/>
<evidence type="ECO:0000256" key="1">
    <source>
        <dbReference type="PROSITE-ProRule" id="PRU00339"/>
    </source>
</evidence>
<dbReference type="InterPro" id="IPR011990">
    <property type="entry name" value="TPR-like_helical_dom_sf"/>
</dbReference>
<accession>A0A3N7HP82</accession>
<name>A0A3N7HP82_9BURK</name>